<evidence type="ECO:0000313" key="6">
    <source>
        <dbReference type="EMBL" id="MFH4984098.1"/>
    </source>
</evidence>
<sequence length="304" mass="34151">MDEVVRQGFLCPFCMQDLGNLSLLYAHVRKFHPESSEDTDTLEQLKGFLDKAKQKILLFDPTSCSMSTFAECQLSKTKALSVTTSTEILKRKEKVSTVRSDGHGHNQECRMPCVNDVAMETKNLIIRLDKLINHCPDDAAQRKDFERSIVPWTADSQAHECRCCRIKFSFKKRKHHCCLCGKIICHSCSKFLAFVTARKLTNPAFAAGLLLETGRFEKSSADDHGTSETMSSLGISKFAKADDSIQQMKKKSEKILSTTLSLVKGDGAEASLSSLLLQEIMHQMTQLPTADEFASFRKKRRSEI</sequence>
<keyword evidence="2 4" id="KW-0863">Zinc-finger</keyword>
<keyword evidence="1" id="KW-0479">Metal-binding</keyword>
<evidence type="ECO:0000256" key="2">
    <source>
        <dbReference type="ARBA" id="ARBA00022771"/>
    </source>
</evidence>
<dbReference type="Pfam" id="PF01363">
    <property type="entry name" value="FYVE"/>
    <property type="match status" value="1"/>
</dbReference>
<accession>A0ABD6EVY6</accession>
<dbReference type="SUPFAM" id="SSF57903">
    <property type="entry name" value="FYVE/PHD zinc finger"/>
    <property type="match status" value="1"/>
</dbReference>
<protein>
    <recommendedName>
        <fullName evidence="5">FYVE-type domain-containing protein</fullName>
    </recommendedName>
</protein>
<gene>
    <name evidence="6" type="ORF">AB6A40_010807</name>
</gene>
<dbReference type="PROSITE" id="PS50178">
    <property type="entry name" value="ZF_FYVE"/>
    <property type="match status" value="1"/>
</dbReference>
<keyword evidence="7" id="KW-1185">Reference proteome</keyword>
<organism evidence="6 7">
    <name type="scientific">Gnathostoma spinigerum</name>
    <dbReference type="NCBI Taxonomy" id="75299"/>
    <lineage>
        <taxon>Eukaryota</taxon>
        <taxon>Metazoa</taxon>
        <taxon>Ecdysozoa</taxon>
        <taxon>Nematoda</taxon>
        <taxon>Chromadorea</taxon>
        <taxon>Rhabditida</taxon>
        <taxon>Spirurina</taxon>
        <taxon>Gnathostomatomorpha</taxon>
        <taxon>Gnathostomatoidea</taxon>
        <taxon>Gnathostomatidae</taxon>
        <taxon>Gnathostoma</taxon>
    </lineage>
</organism>
<dbReference type="InterPro" id="IPR013087">
    <property type="entry name" value="Znf_C2H2_type"/>
</dbReference>
<dbReference type="AlphaFoldDB" id="A0ABD6EVY6"/>
<dbReference type="InterPro" id="IPR013083">
    <property type="entry name" value="Znf_RING/FYVE/PHD"/>
</dbReference>
<dbReference type="InterPro" id="IPR017455">
    <property type="entry name" value="Znf_FYVE-rel"/>
</dbReference>
<dbReference type="GO" id="GO:0008270">
    <property type="term" value="F:zinc ion binding"/>
    <property type="evidence" value="ECO:0007669"/>
    <property type="project" value="UniProtKB-KW"/>
</dbReference>
<feature type="domain" description="FYVE-type" evidence="5">
    <location>
        <begin position="155"/>
        <end position="189"/>
    </location>
</feature>
<keyword evidence="3" id="KW-0862">Zinc</keyword>
<evidence type="ECO:0000259" key="5">
    <source>
        <dbReference type="PROSITE" id="PS50178"/>
    </source>
</evidence>
<evidence type="ECO:0000256" key="3">
    <source>
        <dbReference type="ARBA" id="ARBA00022833"/>
    </source>
</evidence>
<proteinExistence type="predicted"/>
<evidence type="ECO:0000256" key="1">
    <source>
        <dbReference type="ARBA" id="ARBA00022723"/>
    </source>
</evidence>
<evidence type="ECO:0000256" key="4">
    <source>
        <dbReference type="PROSITE-ProRule" id="PRU00091"/>
    </source>
</evidence>
<name>A0ABD6EVY6_9BILA</name>
<reference evidence="6 7" key="1">
    <citation type="submission" date="2024-08" db="EMBL/GenBank/DDBJ databases">
        <title>Gnathostoma spinigerum genome.</title>
        <authorList>
            <person name="Gonzalez-Bertolin B."/>
            <person name="Monzon S."/>
            <person name="Zaballos A."/>
            <person name="Jimenez P."/>
            <person name="Dekumyoy P."/>
            <person name="Varona S."/>
            <person name="Cuesta I."/>
            <person name="Sumanam S."/>
            <person name="Adisakwattana P."/>
            <person name="Gasser R.B."/>
            <person name="Hernandez-Gonzalez A."/>
            <person name="Young N.D."/>
            <person name="Perteguer M.J."/>
        </authorList>
    </citation>
    <scope>NUCLEOTIDE SEQUENCE [LARGE SCALE GENOMIC DNA]</scope>
    <source>
        <strain evidence="6">AL3</strain>
        <tissue evidence="6">Liver</tissue>
    </source>
</reference>
<dbReference type="SMART" id="SM00064">
    <property type="entry name" value="FYVE"/>
    <property type="match status" value="1"/>
</dbReference>
<dbReference type="InterPro" id="IPR000306">
    <property type="entry name" value="Znf_FYVE"/>
</dbReference>
<dbReference type="InterPro" id="IPR011011">
    <property type="entry name" value="Znf_FYVE_PHD"/>
</dbReference>
<evidence type="ECO:0000313" key="7">
    <source>
        <dbReference type="Proteomes" id="UP001608902"/>
    </source>
</evidence>
<dbReference type="Gene3D" id="3.30.40.10">
    <property type="entry name" value="Zinc/RING finger domain, C3HC4 (zinc finger)"/>
    <property type="match status" value="1"/>
</dbReference>
<dbReference type="Proteomes" id="UP001608902">
    <property type="component" value="Unassembled WGS sequence"/>
</dbReference>
<dbReference type="EMBL" id="JBGFUD010015211">
    <property type="protein sequence ID" value="MFH4984098.1"/>
    <property type="molecule type" value="Genomic_DNA"/>
</dbReference>
<comment type="caution">
    <text evidence="6">The sequence shown here is derived from an EMBL/GenBank/DDBJ whole genome shotgun (WGS) entry which is preliminary data.</text>
</comment>
<dbReference type="PROSITE" id="PS00028">
    <property type="entry name" value="ZINC_FINGER_C2H2_1"/>
    <property type="match status" value="1"/>
</dbReference>